<comment type="caution">
    <text evidence="2">The sequence shown here is derived from an EMBL/GenBank/DDBJ whole genome shotgun (WGS) entry which is preliminary data.</text>
</comment>
<dbReference type="RefSeq" id="WP_165350672.1">
    <property type="nucleotide sequence ID" value="NZ_JAPCYI010000001.1"/>
</dbReference>
<feature type="region of interest" description="Disordered" evidence="1">
    <location>
        <begin position="1"/>
        <end position="50"/>
    </location>
</feature>
<gene>
    <name evidence="2" type="ORF">ACFFMS_24430</name>
</gene>
<evidence type="ECO:0000313" key="3">
    <source>
        <dbReference type="Proteomes" id="UP001589609"/>
    </source>
</evidence>
<organism evidence="2 3">
    <name type="scientific">Ectobacillus funiculus</name>
    <dbReference type="NCBI Taxonomy" id="137993"/>
    <lineage>
        <taxon>Bacteria</taxon>
        <taxon>Bacillati</taxon>
        <taxon>Bacillota</taxon>
        <taxon>Bacilli</taxon>
        <taxon>Bacillales</taxon>
        <taxon>Bacillaceae</taxon>
        <taxon>Ectobacillus</taxon>
    </lineage>
</organism>
<reference evidence="2 3" key="1">
    <citation type="submission" date="2024-09" db="EMBL/GenBank/DDBJ databases">
        <authorList>
            <person name="Sun Q."/>
            <person name="Mori K."/>
        </authorList>
    </citation>
    <scope>NUCLEOTIDE SEQUENCE [LARGE SCALE GENOMIC DNA]</scope>
    <source>
        <strain evidence="2 3">JCM 11201</strain>
    </source>
</reference>
<feature type="compositionally biased region" description="Low complexity" evidence="1">
    <location>
        <begin position="27"/>
        <end position="41"/>
    </location>
</feature>
<name>A0ABV5WLW1_9BACI</name>
<dbReference type="EMBL" id="JBHMAF010000193">
    <property type="protein sequence ID" value="MFB9761398.1"/>
    <property type="molecule type" value="Genomic_DNA"/>
</dbReference>
<accession>A0ABV5WLW1</accession>
<evidence type="ECO:0000313" key="2">
    <source>
        <dbReference type="EMBL" id="MFB9761398.1"/>
    </source>
</evidence>
<dbReference type="Proteomes" id="UP001589609">
    <property type="component" value="Unassembled WGS sequence"/>
</dbReference>
<evidence type="ECO:0000256" key="1">
    <source>
        <dbReference type="SAM" id="MobiDB-lite"/>
    </source>
</evidence>
<proteinExistence type="predicted"/>
<sequence length="50" mass="5875">MTDKQQQKRPLGSPGERNQQQYHMDLPPVNFKKNSNVVSNPYEDDLKMKN</sequence>
<protein>
    <submittedName>
        <fullName evidence="2">Uncharacterized protein</fullName>
    </submittedName>
</protein>
<keyword evidence="3" id="KW-1185">Reference proteome</keyword>